<reference evidence="4 5" key="2">
    <citation type="submission" date="2018-11" db="EMBL/GenBank/DDBJ databases">
        <authorList>
            <consortium name="Pathogen Informatics"/>
        </authorList>
    </citation>
    <scope>NUCLEOTIDE SEQUENCE [LARGE SCALE GENOMIC DNA]</scope>
</reference>
<dbReference type="InterPro" id="IPR000727">
    <property type="entry name" value="T_SNARE_dom"/>
</dbReference>
<evidence type="ECO:0000313" key="6">
    <source>
        <dbReference type="WBParaSite" id="GPUH_0001086601-mRNA-1"/>
    </source>
</evidence>
<dbReference type="GO" id="GO:0031201">
    <property type="term" value="C:SNARE complex"/>
    <property type="evidence" value="ECO:0007669"/>
    <property type="project" value="TreeGrafter"/>
</dbReference>
<gene>
    <name evidence="4" type="ORF">GPUH_LOCUS10853</name>
</gene>
<dbReference type="Proteomes" id="UP000271098">
    <property type="component" value="Unassembled WGS sequence"/>
</dbReference>
<dbReference type="OrthoDB" id="364348at2759"/>
<dbReference type="PANTHER" id="PTHR19957:SF411">
    <property type="entry name" value="LD23667P"/>
    <property type="match status" value="1"/>
</dbReference>
<feature type="domain" description="T-SNARE coiled-coil homology" evidence="3">
    <location>
        <begin position="23"/>
        <end position="85"/>
    </location>
</feature>
<dbReference type="InterPro" id="IPR045242">
    <property type="entry name" value="Syntaxin"/>
</dbReference>
<dbReference type="InterPro" id="IPR010989">
    <property type="entry name" value="SNARE"/>
</dbReference>
<dbReference type="PROSITE" id="PS50192">
    <property type="entry name" value="T_SNARE"/>
    <property type="match status" value="1"/>
</dbReference>
<evidence type="ECO:0000313" key="5">
    <source>
        <dbReference type="Proteomes" id="UP000271098"/>
    </source>
</evidence>
<dbReference type="WBParaSite" id="GPUH_0001086601-mRNA-1">
    <property type="protein sequence ID" value="GPUH_0001086601-mRNA-1"/>
    <property type="gene ID" value="GPUH_0001086601"/>
</dbReference>
<comment type="similarity">
    <text evidence="1">Belongs to the syntaxin family.</text>
</comment>
<dbReference type="Pfam" id="PF05739">
    <property type="entry name" value="SNARE"/>
    <property type="match status" value="1"/>
</dbReference>
<protein>
    <submittedName>
        <fullName evidence="6">t-SNARE coiled-coil homology domain-containing protein</fullName>
    </submittedName>
</protein>
<dbReference type="GO" id="GO:0008021">
    <property type="term" value="C:synaptic vesicle"/>
    <property type="evidence" value="ECO:0007669"/>
    <property type="project" value="TreeGrafter"/>
</dbReference>
<evidence type="ECO:0000256" key="2">
    <source>
        <dbReference type="SAM" id="Phobius"/>
    </source>
</evidence>
<reference evidence="6" key="1">
    <citation type="submission" date="2016-06" db="UniProtKB">
        <authorList>
            <consortium name="WormBaseParasite"/>
        </authorList>
    </citation>
    <scope>IDENTIFICATION</scope>
</reference>
<dbReference type="GO" id="GO:0006906">
    <property type="term" value="P:vesicle fusion"/>
    <property type="evidence" value="ECO:0007669"/>
    <property type="project" value="TreeGrafter"/>
</dbReference>
<keyword evidence="2" id="KW-0472">Membrane</keyword>
<proteinExistence type="inferred from homology"/>
<dbReference type="GO" id="GO:0005484">
    <property type="term" value="F:SNAP receptor activity"/>
    <property type="evidence" value="ECO:0007669"/>
    <property type="project" value="TreeGrafter"/>
</dbReference>
<name>A0A183DQ62_9BILA</name>
<organism evidence="6">
    <name type="scientific">Gongylonema pulchrum</name>
    <dbReference type="NCBI Taxonomy" id="637853"/>
    <lineage>
        <taxon>Eukaryota</taxon>
        <taxon>Metazoa</taxon>
        <taxon>Ecdysozoa</taxon>
        <taxon>Nematoda</taxon>
        <taxon>Chromadorea</taxon>
        <taxon>Rhabditida</taxon>
        <taxon>Spirurina</taxon>
        <taxon>Spiruromorpha</taxon>
        <taxon>Spiruroidea</taxon>
        <taxon>Gongylonematidae</taxon>
        <taxon>Gongylonema</taxon>
    </lineage>
</organism>
<dbReference type="SMART" id="SM00397">
    <property type="entry name" value="t_SNARE"/>
    <property type="match status" value="1"/>
</dbReference>
<evidence type="ECO:0000256" key="1">
    <source>
        <dbReference type="ARBA" id="ARBA00009063"/>
    </source>
</evidence>
<sequence>MEQVNEGEQQQREQLEMRHQQHLTEIRERSQAMRQLDHDISDVTQIMKDLARIVHDQGEFVDSIEANVEHSTIQVHQGAIDVHRAVVYQQKARQKKLILLAFFITLIVILILVAYFFSNVHGLHWQQRLKEWLGNGPFVYGSRISSVDATCPKQAACTVEKMERRFGLSWSKLRVGLSWSQLGEAITKKKSAMIVVL</sequence>
<dbReference type="PANTHER" id="PTHR19957">
    <property type="entry name" value="SYNTAXIN"/>
    <property type="match status" value="1"/>
</dbReference>
<dbReference type="Gene3D" id="1.20.5.110">
    <property type="match status" value="1"/>
</dbReference>
<evidence type="ECO:0000259" key="3">
    <source>
        <dbReference type="PROSITE" id="PS50192"/>
    </source>
</evidence>
<dbReference type="SUPFAM" id="SSF47661">
    <property type="entry name" value="t-snare proteins"/>
    <property type="match status" value="1"/>
</dbReference>
<dbReference type="GO" id="GO:0048278">
    <property type="term" value="P:vesicle docking"/>
    <property type="evidence" value="ECO:0007669"/>
    <property type="project" value="TreeGrafter"/>
</dbReference>
<keyword evidence="2" id="KW-1133">Transmembrane helix</keyword>
<dbReference type="CDD" id="cd15847">
    <property type="entry name" value="SNARE_syntaxin7_like"/>
    <property type="match status" value="1"/>
</dbReference>
<dbReference type="GO" id="GO:0006886">
    <property type="term" value="P:intracellular protein transport"/>
    <property type="evidence" value="ECO:0007669"/>
    <property type="project" value="TreeGrafter"/>
</dbReference>
<keyword evidence="2" id="KW-0812">Transmembrane</keyword>
<dbReference type="GO" id="GO:0000149">
    <property type="term" value="F:SNARE binding"/>
    <property type="evidence" value="ECO:0007669"/>
    <property type="project" value="TreeGrafter"/>
</dbReference>
<feature type="transmembrane region" description="Helical" evidence="2">
    <location>
        <begin position="97"/>
        <end position="117"/>
    </location>
</feature>
<dbReference type="EMBL" id="UYRT01078192">
    <property type="protein sequence ID" value="VDN17998.1"/>
    <property type="molecule type" value="Genomic_DNA"/>
</dbReference>
<evidence type="ECO:0000313" key="4">
    <source>
        <dbReference type="EMBL" id="VDN17998.1"/>
    </source>
</evidence>
<dbReference type="AlphaFoldDB" id="A0A183DQ62"/>
<accession>A0A183DQ62</accession>
<keyword evidence="5" id="KW-1185">Reference proteome</keyword>